<organism evidence="8">
    <name type="scientific">bioreactor metagenome</name>
    <dbReference type="NCBI Taxonomy" id="1076179"/>
    <lineage>
        <taxon>unclassified sequences</taxon>
        <taxon>metagenomes</taxon>
        <taxon>ecological metagenomes</taxon>
    </lineage>
</organism>
<dbReference type="CDD" id="cd16380">
    <property type="entry name" value="YitT_C"/>
    <property type="match status" value="1"/>
</dbReference>
<evidence type="ECO:0000256" key="3">
    <source>
        <dbReference type="ARBA" id="ARBA00022692"/>
    </source>
</evidence>
<evidence type="ECO:0000259" key="7">
    <source>
        <dbReference type="Pfam" id="PF10035"/>
    </source>
</evidence>
<comment type="subcellular location">
    <subcellularLocation>
        <location evidence="1">Cell membrane</location>
        <topology evidence="1">Multi-pass membrane protein</topology>
    </subcellularLocation>
</comment>
<dbReference type="AlphaFoldDB" id="A0A644T940"/>
<reference evidence="8" key="1">
    <citation type="submission" date="2019-08" db="EMBL/GenBank/DDBJ databases">
        <authorList>
            <person name="Kucharzyk K."/>
            <person name="Murdoch R.W."/>
            <person name="Higgins S."/>
            <person name="Loffler F."/>
        </authorList>
    </citation>
    <scope>NUCLEOTIDE SEQUENCE</scope>
</reference>
<evidence type="ECO:0000256" key="4">
    <source>
        <dbReference type="ARBA" id="ARBA00022989"/>
    </source>
</evidence>
<feature type="transmembrane region" description="Helical" evidence="6">
    <location>
        <begin position="170"/>
        <end position="189"/>
    </location>
</feature>
<feature type="domain" description="DUF2179" evidence="7">
    <location>
        <begin position="218"/>
        <end position="272"/>
    </location>
</feature>
<feature type="transmembrane region" description="Helical" evidence="6">
    <location>
        <begin position="7"/>
        <end position="27"/>
    </location>
</feature>
<gene>
    <name evidence="8" type="ORF">SDC9_09093</name>
</gene>
<dbReference type="PANTHER" id="PTHR33545">
    <property type="entry name" value="UPF0750 MEMBRANE PROTEIN YITT-RELATED"/>
    <property type="match status" value="1"/>
</dbReference>
<dbReference type="PROSITE" id="PS51257">
    <property type="entry name" value="PROKAR_LIPOPROTEIN"/>
    <property type="match status" value="1"/>
</dbReference>
<feature type="transmembrane region" description="Helical" evidence="6">
    <location>
        <begin position="104"/>
        <end position="123"/>
    </location>
</feature>
<evidence type="ECO:0000256" key="5">
    <source>
        <dbReference type="ARBA" id="ARBA00023136"/>
    </source>
</evidence>
<protein>
    <recommendedName>
        <fullName evidence="7">DUF2179 domain-containing protein</fullName>
    </recommendedName>
</protein>
<feature type="transmembrane region" description="Helical" evidence="6">
    <location>
        <begin position="143"/>
        <end position="164"/>
    </location>
</feature>
<accession>A0A644T940</accession>
<comment type="caution">
    <text evidence="8">The sequence shown here is derived from an EMBL/GenBank/DDBJ whole genome shotgun (WGS) entry which is preliminary data.</text>
</comment>
<proteinExistence type="predicted"/>
<feature type="transmembrane region" description="Helical" evidence="6">
    <location>
        <begin position="39"/>
        <end position="65"/>
    </location>
</feature>
<dbReference type="PANTHER" id="PTHR33545:SF5">
    <property type="entry name" value="UPF0750 MEMBRANE PROTEIN YITT"/>
    <property type="match status" value="1"/>
</dbReference>
<keyword evidence="3 6" id="KW-0812">Transmembrane</keyword>
<dbReference type="Pfam" id="PF02588">
    <property type="entry name" value="YitT_membrane"/>
    <property type="match status" value="1"/>
</dbReference>
<dbReference type="InterPro" id="IPR019264">
    <property type="entry name" value="DUF2179"/>
</dbReference>
<keyword evidence="4 6" id="KW-1133">Transmembrane helix</keyword>
<evidence type="ECO:0000313" key="8">
    <source>
        <dbReference type="EMBL" id="MPL63465.1"/>
    </source>
</evidence>
<feature type="transmembrane region" description="Helical" evidence="6">
    <location>
        <begin position="77"/>
        <end position="98"/>
    </location>
</feature>
<keyword evidence="2" id="KW-1003">Cell membrane</keyword>
<dbReference type="Pfam" id="PF10035">
    <property type="entry name" value="DUF2179"/>
    <property type="match status" value="1"/>
</dbReference>
<sequence length="283" mass="30189">MKEKVNQYLFVSLGCIIASCSINLFLVPHHFLSGGVSGLAMIFFYLFNLPIGLQIFIMNIPLLAAAYRILGKEYTVIALYGAGVFSAAVDATSFLAELSILDDPMLAAIIGGVLSGIGSGLIFRVNGSSGGLDIVAAIVKKKYSLNVGFVGFAINCLIMLAAAVLFGLKLAVLTLISMFVAANLIDKVVEGFNRKKSIYIVSYKTEEIIAAILQEVGRGATILSGQGAFTRQEKPVIFVVVSLTQIAKIKSLVYEADPYAFMIMHDAAEVMGRGFTLPGARGL</sequence>
<dbReference type="EMBL" id="VSSQ01000021">
    <property type="protein sequence ID" value="MPL63465.1"/>
    <property type="molecule type" value="Genomic_DNA"/>
</dbReference>
<keyword evidence="5 6" id="KW-0472">Membrane</keyword>
<evidence type="ECO:0000256" key="1">
    <source>
        <dbReference type="ARBA" id="ARBA00004651"/>
    </source>
</evidence>
<dbReference type="InterPro" id="IPR015867">
    <property type="entry name" value="N-reg_PII/ATP_PRibTrfase_C"/>
</dbReference>
<dbReference type="InterPro" id="IPR003740">
    <property type="entry name" value="YitT"/>
</dbReference>
<evidence type="ECO:0000256" key="2">
    <source>
        <dbReference type="ARBA" id="ARBA00022475"/>
    </source>
</evidence>
<dbReference type="Gene3D" id="3.30.70.120">
    <property type="match status" value="1"/>
</dbReference>
<dbReference type="GO" id="GO:0005886">
    <property type="term" value="C:plasma membrane"/>
    <property type="evidence" value="ECO:0007669"/>
    <property type="project" value="UniProtKB-SubCell"/>
</dbReference>
<name>A0A644T940_9ZZZZ</name>
<evidence type="ECO:0000256" key="6">
    <source>
        <dbReference type="SAM" id="Phobius"/>
    </source>
</evidence>
<dbReference type="PIRSF" id="PIRSF006483">
    <property type="entry name" value="Membrane_protein_YitT"/>
    <property type="match status" value="1"/>
</dbReference>
<dbReference type="InterPro" id="IPR051461">
    <property type="entry name" value="UPF0750_membrane"/>
</dbReference>